<feature type="region of interest" description="Disordered" evidence="1">
    <location>
        <begin position="39"/>
        <end position="60"/>
    </location>
</feature>
<protein>
    <recommendedName>
        <fullName evidence="2">Phosphodiester glycosidase domain-containing protein</fullName>
    </recommendedName>
</protein>
<dbReference type="Proteomes" id="UP000518887">
    <property type="component" value="Unassembled WGS sequence"/>
</dbReference>
<keyword evidence="4" id="KW-1185">Reference proteome</keyword>
<dbReference type="InterPro" id="IPR018711">
    <property type="entry name" value="NAGPA"/>
</dbReference>
<evidence type="ECO:0000313" key="4">
    <source>
        <dbReference type="Proteomes" id="UP000518887"/>
    </source>
</evidence>
<comment type="caution">
    <text evidence="3">The sequence shown here is derived from an EMBL/GenBank/DDBJ whole genome shotgun (WGS) entry which is preliminary data.</text>
</comment>
<dbReference type="PANTHER" id="PTHR40446:SF2">
    <property type="entry name" value="N-ACETYLGLUCOSAMINE-1-PHOSPHODIESTER ALPHA-N-ACETYLGLUCOSAMINIDASE"/>
    <property type="match status" value="1"/>
</dbReference>
<proteinExistence type="predicted"/>
<dbReference type="RefSeq" id="WP_184658953.1">
    <property type="nucleotide sequence ID" value="NZ_CP031518.1"/>
</dbReference>
<accession>A0A7W8G8X3</accession>
<dbReference type="EMBL" id="JACHFQ010000004">
    <property type="protein sequence ID" value="MBB5226048.1"/>
    <property type="molecule type" value="Genomic_DNA"/>
</dbReference>
<reference evidence="3 4" key="1">
    <citation type="submission" date="2020-08" db="EMBL/GenBank/DDBJ databases">
        <title>Genomic Encyclopedia of Type Strains, Phase IV (KMG-IV): sequencing the most valuable type-strain genomes for metagenomic binning, comparative biology and taxonomic classification.</title>
        <authorList>
            <person name="Goeker M."/>
        </authorList>
    </citation>
    <scope>NUCLEOTIDE SEQUENCE [LARGE SCALE GENOMIC DNA]</scope>
    <source>
        <strain evidence="3 4">DSM 103462</strain>
    </source>
</reference>
<sequence length="318" mass="35906">MIHVQLTKFRKPSVLTEGFLFFTALLLFSCATNQNFPKQAQNPQSYQEAAPAPEKENQSESRFKWQQVQNADWAQYFFYENKEVPLRYHCLKINLEDENLSILTFPASKNDFTHKKGKKTDFFTGLTAQEFSEKTKSVIAINASPYSGKFKNSRLSLLSSPRKIVGIHIVDKEILSPPVRKYSAICFKKAEKGFTGEILKKQESQNFTDYDFAFAGFFTILKDFQKESFPAQNSDSRTALGLSQDGKTLYLLIVEGEKKTQSTGLSYQKCADIMLELGASDAIQLDGGNSTSLFINGRNSLAYTSRIKNAVFIGFSNK</sequence>
<evidence type="ECO:0000313" key="3">
    <source>
        <dbReference type="EMBL" id="MBB5226048.1"/>
    </source>
</evidence>
<evidence type="ECO:0000259" key="2">
    <source>
        <dbReference type="Pfam" id="PF09992"/>
    </source>
</evidence>
<dbReference type="AlphaFoldDB" id="A0A7W8G8X3"/>
<dbReference type="PANTHER" id="PTHR40446">
    <property type="entry name" value="N-ACETYLGLUCOSAMINE-1-PHOSPHODIESTER ALPHA-N-ACETYLGLUCOSAMINIDASE"/>
    <property type="match status" value="1"/>
</dbReference>
<evidence type="ECO:0000256" key="1">
    <source>
        <dbReference type="SAM" id="MobiDB-lite"/>
    </source>
</evidence>
<gene>
    <name evidence="3" type="ORF">HNP76_001416</name>
</gene>
<feature type="domain" description="Phosphodiester glycosidase" evidence="2">
    <location>
        <begin position="136"/>
        <end position="311"/>
    </location>
</feature>
<organism evidence="3 4">
    <name type="scientific">Treponema ruminis</name>
    <dbReference type="NCBI Taxonomy" id="744515"/>
    <lineage>
        <taxon>Bacteria</taxon>
        <taxon>Pseudomonadati</taxon>
        <taxon>Spirochaetota</taxon>
        <taxon>Spirochaetia</taxon>
        <taxon>Spirochaetales</taxon>
        <taxon>Treponemataceae</taxon>
        <taxon>Treponema</taxon>
    </lineage>
</organism>
<name>A0A7W8G8X3_9SPIR</name>
<dbReference type="Pfam" id="PF09992">
    <property type="entry name" value="NAGPA"/>
    <property type="match status" value="1"/>
</dbReference>